<dbReference type="InterPro" id="IPR013087">
    <property type="entry name" value="Znf_C2H2_type"/>
</dbReference>
<dbReference type="EMBL" id="CAJVQA010005538">
    <property type="protein sequence ID" value="CAG8622712.1"/>
    <property type="molecule type" value="Genomic_DNA"/>
</dbReference>
<comment type="caution">
    <text evidence="2">The sequence shown here is derived from an EMBL/GenBank/DDBJ whole genome shotgun (WGS) entry which is preliminary data.</text>
</comment>
<dbReference type="Proteomes" id="UP000789759">
    <property type="component" value="Unassembled WGS sequence"/>
</dbReference>
<accession>A0A9N9GP07</accession>
<reference evidence="2" key="1">
    <citation type="submission" date="2021-06" db="EMBL/GenBank/DDBJ databases">
        <authorList>
            <person name="Kallberg Y."/>
            <person name="Tangrot J."/>
            <person name="Rosling A."/>
        </authorList>
    </citation>
    <scope>NUCLEOTIDE SEQUENCE</scope>
    <source>
        <strain evidence="2">FL966</strain>
    </source>
</reference>
<evidence type="ECO:0000313" key="3">
    <source>
        <dbReference type="Proteomes" id="UP000789759"/>
    </source>
</evidence>
<organism evidence="2 3">
    <name type="scientific">Cetraspora pellucida</name>
    <dbReference type="NCBI Taxonomy" id="1433469"/>
    <lineage>
        <taxon>Eukaryota</taxon>
        <taxon>Fungi</taxon>
        <taxon>Fungi incertae sedis</taxon>
        <taxon>Mucoromycota</taxon>
        <taxon>Glomeromycotina</taxon>
        <taxon>Glomeromycetes</taxon>
        <taxon>Diversisporales</taxon>
        <taxon>Gigasporaceae</taxon>
        <taxon>Cetraspora</taxon>
    </lineage>
</organism>
<keyword evidence="3" id="KW-1185">Reference proteome</keyword>
<proteinExistence type="predicted"/>
<evidence type="ECO:0000259" key="1">
    <source>
        <dbReference type="PROSITE" id="PS00028"/>
    </source>
</evidence>
<dbReference type="PROSITE" id="PS00028">
    <property type="entry name" value="ZINC_FINGER_C2H2_1"/>
    <property type="match status" value="1"/>
</dbReference>
<sequence length="221" mass="25361">MFRSFDLDYLTVRTHAAGQSAYNPVERGIVSLSAKLADITLSNDKHDSHLDLQGKVINSELARKHFKHAGNTLCELWRWDNIFRKPVVTEYVSMENTSFSDNVSWKWIELHANICRYSLDIKKCNNNICCLSKLYEEAASLLATTNGFFLPILIGKDSHYVNSIHLLEYFDENKILGYDEHCSFINNYVKLSCSICKKYFLTAAIVNTHIQSRHSSPVKCK</sequence>
<gene>
    <name evidence="2" type="ORF">CPELLU_LOCUS8002</name>
</gene>
<dbReference type="PANTHER" id="PTHR46954">
    <property type="entry name" value="C2H2-TYPE DOMAIN-CONTAINING PROTEIN"/>
    <property type="match status" value="1"/>
</dbReference>
<dbReference type="OrthoDB" id="2390522at2759"/>
<evidence type="ECO:0000313" key="2">
    <source>
        <dbReference type="EMBL" id="CAG8622712.1"/>
    </source>
</evidence>
<feature type="domain" description="C2H2-type" evidence="1">
    <location>
        <begin position="193"/>
        <end position="214"/>
    </location>
</feature>
<protein>
    <submittedName>
        <fullName evidence="2">16988_t:CDS:1</fullName>
    </submittedName>
</protein>
<dbReference type="PANTHER" id="PTHR46954:SF1">
    <property type="entry name" value="C2H2-TYPE DOMAIN-CONTAINING PROTEIN"/>
    <property type="match status" value="1"/>
</dbReference>
<name>A0A9N9GP07_9GLOM</name>
<dbReference type="AlphaFoldDB" id="A0A9N9GP07"/>